<keyword evidence="2" id="KW-1185">Reference proteome</keyword>
<sequence>MFKIGDKVKVIDDDQKGIVKQIHQNRITIENEFGFEEIYLSHEILLDESLEISHVEMDFSEKSKSKPRGNPLSEIKEIDLHIGQLVDSYKNLSNYEMLQIQLQTIENEVELARTERRNRLVFIHGHGSGKLKEEMMNLLNRYKGIEIYDASYRKFRGGATEVKFR</sequence>
<evidence type="ECO:0000313" key="2">
    <source>
        <dbReference type="Proteomes" id="UP000552241"/>
    </source>
</evidence>
<organism evidence="1 2">
    <name type="scientific">Moheibacter lacus</name>
    <dbReference type="NCBI Taxonomy" id="2745851"/>
    <lineage>
        <taxon>Bacteria</taxon>
        <taxon>Pseudomonadati</taxon>
        <taxon>Bacteroidota</taxon>
        <taxon>Flavobacteriia</taxon>
        <taxon>Flavobacteriales</taxon>
        <taxon>Weeksellaceae</taxon>
        <taxon>Moheibacter</taxon>
    </lineage>
</organism>
<dbReference type="Gene3D" id="3.30.1370.110">
    <property type="match status" value="1"/>
</dbReference>
<protein>
    <recommendedName>
        <fullName evidence="3">Smr domain-containing protein</fullName>
    </recommendedName>
</protein>
<accession>A0A838ZPP7</accession>
<dbReference type="AlphaFoldDB" id="A0A838ZPP7"/>
<dbReference type="RefSeq" id="WP_182043049.1">
    <property type="nucleotide sequence ID" value="NZ_JACDZE010000001.1"/>
</dbReference>
<comment type="caution">
    <text evidence="1">The sequence shown here is derived from an EMBL/GenBank/DDBJ whole genome shotgun (WGS) entry which is preliminary data.</text>
</comment>
<dbReference type="Proteomes" id="UP000552241">
    <property type="component" value="Unassembled WGS sequence"/>
</dbReference>
<evidence type="ECO:0008006" key="3">
    <source>
        <dbReference type="Google" id="ProtNLM"/>
    </source>
</evidence>
<name>A0A838ZPP7_9FLAO</name>
<evidence type="ECO:0000313" key="1">
    <source>
        <dbReference type="EMBL" id="MBA5629497.1"/>
    </source>
</evidence>
<dbReference type="EMBL" id="JACDZE010000001">
    <property type="protein sequence ID" value="MBA5629497.1"/>
    <property type="molecule type" value="Genomic_DNA"/>
</dbReference>
<proteinExistence type="predicted"/>
<dbReference type="InterPro" id="IPR036063">
    <property type="entry name" value="Smr_dom_sf"/>
</dbReference>
<reference evidence="1 2" key="1">
    <citation type="submission" date="2020-07" db="EMBL/GenBank/DDBJ databases">
        <title>Moheibacter lacus sp. nov., a member of the family Flavobacteriaceae isolated from freshwater lake sediment.</title>
        <authorList>
            <person name="Liu Y."/>
        </authorList>
    </citation>
    <scope>NUCLEOTIDE SEQUENCE [LARGE SCALE GENOMIC DNA]</scope>
    <source>
        <strain evidence="1 2">BDHS18</strain>
    </source>
</reference>
<gene>
    <name evidence="1" type="ORF">HU137_06910</name>
</gene>